<feature type="active site" description="Proton donor/acceptor" evidence="1">
    <location>
        <position position="180"/>
    </location>
</feature>
<evidence type="ECO:0000256" key="2">
    <source>
        <dbReference type="PIRSR" id="PIRSR015753-2"/>
    </source>
</evidence>
<dbReference type="Gene3D" id="3.40.30.10">
    <property type="entry name" value="Glutaredoxin"/>
    <property type="match status" value="1"/>
</dbReference>
<evidence type="ECO:0000313" key="5">
    <source>
        <dbReference type="EMBL" id="KAF4306663.1"/>
    </source>
</evidence>
<evidence type="ECO:0000256" key="3">
    <source>
        <dbReference type="PIRSR" id="PIRSR015753-3"/>
    </source>
</evidence>
<dbReference type="SUPFAM" id="SSF52833">
    <property type="entry name" value="Thioredoxin-like"/>
    <property type="match status" value="1"/>
</dbReference>
<dbReference type="InterPro" id="IPR036249">
    <property type="entry name" value="Thioredoxin-like_sf"/>
</dbReference>
<dbReference type="EMBL" id="WWBZ02000033">
    <property type="protein sequence ID" value="KAF4306663.1"/>
    <property type="molecule type" value="Genomic_DNA"/>
</dbReference>
<dbReference type="PANTHER" id="PTHR32419">
    <property type="entry name" value="GLUTATHIONYL-HYDROQUINONE REDUCTASE"/>
    <property type="match status" value="1"/>
</dbReference>
<name>A0A8H4IX12_9PEZI</name>
<dbReference type="SUPFAM" id="SSF47616">
    <property type="entry name" value="GST C-terminal domain-like"/>
    <property type="match status" value="1"/>
</dbReference>
<feature type="binding site" evidence="2">
    <location>
        <position position="72"/>
    </location>
    <ligand>
        <name>glutathione</name>
        <dbReference type="ChEBI" id="CHEBI:57925"/>
    </ligand>
</feature>
<dbReference type="AlphaFoldDB" id="A0A8H4IX12"/>
<protein>
    <submittedName>
        <fullName evidence="5">Glutathione S-transferase omega-like 2</fullName>
    </submittedName>
</protein>
<keyword evidence="6" id="KW-1185">Reference proteome</keyword>
<dbReference type="InterPro" id="IPR004045">
    <property type="entry name" value="Glutathione_S-Trfase_N"/>
</dbReference>
<feature type="binding site" evidence="2">
    <location>
        <begin position="125"/>
        <end position="126"/>
    </location>
    <ligand>
        <name>glutathione</name>
        <dbReference type="ChEBI" id="CHEBI:57925"/>
    </ligand>
</feature>
<dbReference type="Proteomes" id="UP000572817">
    <property type="component" value="Unassembled WGS sequence"/>
</dbReference>
<dbReference type="GO" id="GO:0005737">
    <property type="term" value="C:cytoplasm"/>
    <property type="evidence" value="ECO:0007669"/>
    <property type="project" value="TreeGrafter"/>
</dbReference>
<evidence type="ECO:0000256" key="1">
    <source>
        <dbReference type="PIRSR" id="PIRSR015753-1"/>
    </source>
</evidence>
<feature type="active site" description="Nucleophile" evidence="1">
    <location>
        <position position="39"/>
    </location>
</feature>
<organism evidence="5 6">
    <name type="scientific">Botryosphaeria dothidea</name>
    <dbReference type="NCBI Taxonomy" id="55169"/>
    <lineage>
        <taxon>Eukaryota</taxon>
        <taxon>Fungi</taxon>
        <taxon>Dikarya</taxon>
        <taxon>Ascomycota</taxon>
        <taxon>Pezizomycotina</taxon>
        <taxon>Dothideomycetes</taxon>
        <taxon>Dothideomycetes incertae sedis</taxon>
        <taxon>Botryosphaeriales</taxon>
        <taxon>Botryosphaeriaceae</taxon>
        <taxon>Botryosphaeria</taxon>
    </lineage>
</organism>
<dbReference type="GO" id="GO:0004364">
    <property type="term" value="F:glutathione transferase activity"/>
    <property type="evidence" value="ECO:0007669"/>
    <property type="project" value="InterPro"/>
</dbReference>
<accession>A0A8H4IX12</accession>
<dbReference type="PROSITE" id="PS50405">
    <property type="entry name" value="GST_CTER"/>
    <property type="match status" value="1"/>
</dbReference>
<dbReference type="Pfam" id="PF13410">
    <property type="entry name" value="GST_C_2"/>
    <property type="match status" value="1"/>
</dbReference>
<evidence type="ECO:0000259" key="4">
    <source>
        <dbReference type="PROSITE" id="PS50405"/>
    </source>
</evidence>
<dbReference type="OrthoDB" id="2309723at2759"/>
<evidence type="ECO:0000313" key="6">
    <source>
        <dbReference type="Proteomes" id="UP000572817"/>
    </source>
</evidence>
<dbReference type="PIRSF" id="PIRSF015753">
    <property type="entry name" value="GST"/>
    <property type="match status" value="1"/>
</dbReference>
<dbReference type="InterPro" id="IPR016639">
    <property type="entry name" value="GST_Omega/GSH"/>
</dbReference>
<feature type="site" description="Lowers pKa of active site Cys" evidence="3">
    <location>
        <position position="241"/>
    </location>
</feature>
<comment type="caution">
    <text evidence="5">The sequence shown here is derived from an EMBL/GenBank/DDBJ whole genome shotgun (WGS) entry which is preliminary data.</text>
</comment>
<proteinExistence type="predicted"/>
<dbReference type="PANTHER" id="PTHR32419:SF25">
    <property type="entry name" value="GLUTATHIONE S-TRANSFERASE (EUROFUNG)"/>
    <property type="match status" value="1"/>
</dbReference>
<sequence length="315" mass="36056">MAKDDGEFKRTTSQFRKTIPSSEFPAEAGRYAIYFNYGCPWAHRTLIVRHLKSLQDIIELVEVDSFDVARGWTFSGEYGPSQDPITGEKYLRDVYRRSDHKALENGVASVPVLFDKKTGTIVNNESSEIIRILYSGFDSLLPAPLRESSKGPAALLPPQLQPDIDEMNAWVYEKVNNGPYRVGFARTQEAYEANIPKFYEGLDAIERHLEAPEHRPYLFGAHITEADVRLYPTLIRWDPGYSRFFARGPSDVRFIRDAYPRAHDWLRNLYWDESERTNGGAFKHTVKLERMREGIVKLPNVDTGREGPSPDVLPL</sequence>
<dbReference type="Pfam" id="PF13409">
    <property type="entry name" value="GST_N_2"/>
    <property type="match status" value="1"/>
</dbReference>
<dbReference type="Gene3D" id="1.20.1050.10">
    <property type="match status" value="1"/>
</dbReference>
<dbReference type="InterPro" id="IPR010987">
    <property type="entry name" value="Glutathione-S-Trfase_C-like"/>
</dbReference>
<feature type="domain" description="GST C-terminal" evidence="4">
    <location>
        <begin position="157"/>
        <end position="295"/>
    </location>
</feature>
<dbReference type="InterPro" id="IPR036282">
    <property type="entry name" value="Glutathione-S-Trfase_C_sf"/>
</dbReference>
<gene>
    <name evidence="5" type="ORF">GTA08_BOTSDO04878</name>
</gene>
<reference evidence="5" key="1">
    <citation type="submission" date="2020-04" db="EMBL/GenBank/DDBJ databases">
        <title>Genome Assembly and Annotation of Botryosphaeria dothidea sdau 11-99, a Latent Pathogen of Apple Fruit Ring Rot in China.</title>
        <authorList>
            <person name="Yu C."/>
            <person name="Diao Y."/>
            <person name="Lu Q."/>
            <person name="Zhao J."/>
            <person name="Cui S."/>
            <person name="Peng C."/>
            <person name="He B."/>
            <person name="Liu H."/>
        </authorList>
    </citation>
    <scope>NUCLEOTIDE SEQUENCE [LARGE SCALE GENOMIC DNA]</scope>
    <source>
        <strain evidence="5">Sdau11-99</strain>
    </source>
</reference>